<protein>
    <submittedName>
        <fullName evidence="3">Uncharacterized protein</fullName>
    </submittedName>
</protein>
<comment type="caution">
    <text evidence="3">The sequence shown here is derived from an EMBL/GenBank/DDBJ whole genome shotgun (WGS) entry which is preliminary data.</text>
</comment>
<keyword evidence="2" id="KW-1133">Transmembrane helix</keyword>
<organism evidence="3">
    <name type="scientific">Nocardia globerula</name>
    <dbReference type="NCBI Taxonomy" id="1818"/>
    <lineage>
        <taxon>Bacteria</taxon>
        <taxon>Bacillati</taxon>
        <taxon>Actinomycetota</taxon>
        <taxon>Actinomycetes</taxon>
        <taxon>Mycobacteriales</taxon>
        <taxon>Nocardiaceae</taxon>
        <taxon>Nocardia</taxon>
    </lineage>
</organism>
<feature type="compositionally biased region" description="Basic and acidic residues" evidence="1">
    <location>
        <begin position="1"/>
        <end position="10"/>
    </location>
</feature>
<feature type="transmembrane region" description="Helical" evidence="2">
    <location>
        <begin position="38"/>
        <end position="58"/>
    </location>
</feature>
<feature type="region of interest" description="Disordered" evidence="1">
    <location>
        <begin position="1"/>
        <end position="21"/>
    </location>
</feature>
<proteinExistence type="predicted"/>
<sequence length="223" mass="23490">MSDTDTRNRVDPQPPHYEPDDRWVPVDRRWLGLDRATLIPAAVVIAFALVMAFVLPTINDSVSYDDEVVAGDVMELDGGITFVPVPGWGITAGVRDTDTPITGTYPDVARVTNGAVSFTVKTAPFTGDARELLEQIKTTTDALASGESFRVNGEPTVIITESGHRGVMAGYSNSTADGVIAAFVIDGVGVSAIAVGPSNIDPSTTEAIARMIVSISQRPGEGS</sequence>
<dbReference type="AlphaFoldDB" id="A0A652YTY0"/>
<gene>
    <name evidence="3" type="ORF">FNL38_102696</name>
</gene>
<accession>A0A652YTY0</accession>
<evidence type="ECO:0000256" key="2">
    <source>
        <dbReference type="SAM" id="Phobius"/>
    </source>
</evidence>
<reference evidence="3" key="1">
    <citation type="submission" date="2019-07" db="EMBL/GenBank/DDBJ databases">
        <title>Genomic Encyclopedia of Type Strains, Phase IV (KMG-IV): sequencing the most valuable type-strain genomes for metagenomic binning, comparative biology and taxonomic classification.</title>
        <authorList>
            <person name="Goeker M."/>
        </authorList>
    </citation>
    <scope>NUCLEOTIDE SEQUENCE</scope>
    <source>
        <strain evidence="3">DSM 44596</strain>
    </source>
</reference>
<keyword evidence="2" id="KW-0812">Transmembrane</keyword>
<dbReference type="EMBL" id="VNIQ01000002">
    <property type="protein sequence ID" value="TYQ06555.1"/>
    <property type="molecule type" value="Genomic_DNA"/>
</dbReference>
<name>A0A652YTY0_NOCGL</name>
<evidence type="ECO:0000256" key="1">
    <source>
        <dbReference type="SAM" id="MobiDB-lite"/>
    </source>
</evidence>
<keyword evidence="2" id="KW-0472">Membrane</keyword>
<evidence type="ECO:0000313" key="3">
    <source>
        <dbReference type="EMBL" id="TYQ06555.1"/>
    </source>
</evidence>